<dbReference type="SUPFAM" id="SSF57850">
    <property type="entry name" value="RING/U-box"/>
    <property type="match status" value="2"/>
</dbReference>
<dbReference type="Pfam" id="PF13639">
    <property type="entry name" value="zf-RING_2"/>
    <property type="match status" value="1"/>
</dbReference>
<evidence type="ECO:0000313" key="4">
    <source>
        <dbReference type="Proteomes" id="UP001211065"/>
    </source>
</evidence>
<evidence type="ECO:0000259" key="2">
    <source>
        <dbReference type="PROSITE" id="PS50089"/>
    </source>
</evidence>
<dbReference type="Proteomes" id="UP001211065">
    <property type="component" value="Unassembled WGS sequence"/>
</dbReference>
<accession>A0AAD5XZ41</accession>
<dbReference type="PANTHER" id="PTHR14991">
    <property type="entry name" value="RING FINGER PROTEIN 32"/>
    <property type="match status" value="1"/>
</dbReference>
<reference evidence="3" key="1">
    <citation type="submission" date="2020-05" db="EMBL/GenBank/DDBJ databases">
        <title>Phylogenomic resolution of chytrid fungi.</title>
        <authorList>
            <person name="Stajich J.E."/>
            <person name="Amses K."/>
            <person name="Simmons R."/>
            <person name="Seto K."/>
            <person name="Myers J."/>
            <person name="Bonds A."/>
            <person name="Quandt C.A."/>
            <person name="Barry K."/>
            <person name="Liu P."/>
            <person name="Grigoriev I."/>
            <person name="Longcore J.E."/>
            <person name="James T.Y."/>
        </authorList>
    </citation>
    <scope>NUCLEOTIDE SEQUENCE</scope>
    <source>
        <strain evidence="3">JEL0476</strain>
    </source>
</reference>
<dbReference type="EMBL" id="JADGJW010000022">
    <property type="protein sequence ID" value="KAJ3227125.1"/>
    <property type="molecule type" value="Genomic_DNA"/>
</dbReference>
<protein>
    <submittedName>
        <fullName evidence="3">RING finger protein 32</fullName>
    </submittedName>
</protein>
<evidence type="ECO:0000313" key="3">
    <source>
        <dbReference type="EMBL" id="KAJ3227125.1"/>
    </source>
</evidence>
<feature type="domain" description="RING-type" evidence="2">
    <location>
        <begin position="360"/>
        <end position="404"/>
    </location>
</feature>
<dbReference type="CDD" id="cd16677">
    <property type="entry name" value="RING-H2_RNF32_rpt1"/>
    <property type="match status" value="1"/>
</dbReference>
<dbReference type="Gene3D" id="3.30.40.10">
    <property type="entry name" value="Zinc/RING finger domain, C3HC4 (zinc finger)"/>
    <property type="match status" value="2"/>
</dbReference>
<sequence length="416" mass="48472">MQPSKELKTNSAINASAFQDHFMKTLNLGNLQSLHTKPKSKHVTSWSQKIIEKNKNQQKKVNSLNKNECFKVNLKKKLEILKFEEEKVLEEGKIIKKSLAEKIGLIEQKKKLSTLEWETLKVKSIERGELAKNGNCPICQEGFKFEQQVLLSCSHVFHRQCLESFERHVNKKSCPLCRAQGYEKRLIHHGKKSWIENCIVTIQKTFRMWRIRKTYLQYRQAYPPSNPILASKFYLDKLTKCNDALIKKTKIEKFNLDSFFKQLDLEVAKSKEIVERTTAEICKLSALNSDELTFEEWDQVFEKAKNREKFEEGDSNCSICLNLMLIKDPSIGVNEKAKINSSKFVTNKKKKVEQITSSKCVQRIKKEPKKLVLLSCSHVFHSTCLSCFEKLDLNIFVKFCPICRSEYQKMEVDEIL</sequence>
<dbReference type="GO" id="GO:0008270">
    <property type="term" value="F:zinc ion binding"/>
    <property type="evidence" value="ECO:0007669"/>
    <property type="project" value="UniProtKB-KW"/>
</dbReference>
<proteinExistence type="predicted"/>
<feature type="domain" description="RING-type" evidence="2">
    <location>
        <begin position="136"/>
        <end position="178"/>
    </location>
</feature>
<dbReference type="InterPro" id="IPR013083">
    <property type="entry name" value="Znf_RING/FYVE/PHD"/>
</dbReference>
<gene>
    <name evidence="3" type="primary">RNF32</name>
    <name evidence="3" type="ORF">HK099_003344</name>
</gene>
<dbReference type="PANTHER" id="PTHR14991:SF0">
    <property type="entry name" value="RING FINGER PROTEIN 32"/>
    <property type="match status" value="1"/>
</dbReference>
<keyword evidence="4" id="KW-1185">Reference proteome</keyword>
<keyword evidence="1" id="KW-0479">Metal-binding</keyword>
<keyword evidence="1" id="KW-0862">Zinc</keyword>
<dbReference type="AlphaFoldDB" id="A0AAD5XZ41"/>
<keyword evidence="1" id="KW-0863">Zinc-finger</keyword>
<organism evidence="3 4">
    <name type="scientific">Clydaea vesicula</name>
    <dbReference type="NCBI Taxonomy" id="447962"/>
    <lineage>
        <taxon>Eukaryota</taxon>
        <taxon>Fungi</taxon>
        <taxon>Fungi incertae sedis</taxon>
        <taxon>Chytridiomycota</taxon>
        <taxon>Chytridiomycota incertae sedis</taxon>
        <taxon>Chytridiomycetes</taxon>
        <taxon>Lobulomycetales</taxon>
        <taxon>Lobulomycetaceae</taxon>
        <taxon>Clydaea</taxon>
    </lineage>
</organism>
<comment type="caution">
    <text evidence="3">The sequence shown here is derived from an EMBL/GenBank/DDBJ whole genome shotgun (WGS) entry which is preliminary data.</text>
</comment>
<name>A0AAD5XZ41_9FUNG</name>
<evidence type="ECO:0000256" key="1">
    <source>
        <dbReference type="PROSITE-ProRule" id="PRU00175"/>
    </source>
</evidence>
<dbReference type="SMART" id="SM00184">
    <property type="entry name" value="RING"/>
    <property type="match status" value="2"/>
</dbReference>
<dbReference type="PROSITE" id="PS50096">
    <property type="entry name" value="IQ"/>
    <property type="match status" value="1"/>
</dbReference>
<dbReference type="InterPro" id="IPR001841">
    <property type="entry name" value="Znf_RING"/>
</dbReference>
<dbReference type="PROSITE" id="PS50089">
    <property type="entry name" value="ZF_RING_2"/>
    <property type="match status" value="2"/>
</dbReference>
<dbReference type="InterPro" id="IPR042862">
    <property type="entry name" value="RNF32"/>
</dbReference>